<feature type="domain" description="B30.2/SPRY" evidence="17">
    <location>
        <begin position="508"/>
        <end position="700"/>
    </location>
</feature>
<dbReference type="Gene3D" id="2.60.120.920">
    <property type="match status" value="1"/>
</dbReference>
<dbReference type="Pfam" id="PF18568">
    <property type="entry name" value="COS"/>
    <property type="match status" value="1"/>
</dbReference>
<evidence type="ECO:0000256" key="13">
    <source>
        <dbReference type="PROSITE-ProRule" id="PRU00024"/>
    </source>
</evidence>
<dbReference type="PROSITE" id="PS50188">
    <property type="entry name" value="B302_SPRY"/>
    <property type="match status" value="1"/>
</dbReference>
<evidence type="ECO:0000256" key="10">
    <source>
        <dbReference type="ARBA" id="ARBA00022833"/>
    </source>
</evidence>
<dbReference type="PROSITE" id="PS50853">
    <property type="entry name" value="FN3"/>
    <property type="match status" value="1"/>
</dbReference>
<keyword evidence="6" id="KW-0479">Metal-binding</keyword>
<keyword evidence="20" id="KW-1185">Reference proteome</keyword>
<keyword evidence="8 13" id="KW-0863">Zinc-finger</keyword>
<dbReference type="SMART" id="SM00060">
    <property type="entry name" value="FN3"/>
    <property type="match status" value="1"/>
</dbReference>
<keyword evidence="4" id="KW-0808">Transferase</keyword>
<dbReference type="PROSITE" id="PS50119">
    <property type="entry name" value="ZF_BBOX"/>
    <property type="match status" value="1"/>
</dbReference>
<evidence type="ECO:0000256" key="4">
    <source>
        <dbReference type="ARBA" id="ARBA00022679"/>
    </source>
</evidence>
<dbReference type="SUPFAM" id="SSF49899">
    <property type="entry name" value="Concanavalin A-like lectins/glucanases"/>
    <property type="match status" value="1"/>
</dbReference>
<evidence type="ECO:0000259" key="19">
    <source>
        <dbReference type="PROSITE" id="PS51262"/>
    </source>
</evidence>
<evidence type="ECO:0000313" key="20">
    <source>
        <dbReference type="Proteomes" id="UP001318040"/>
    </source>
</evidence>
<evidence type="ECO:0000256" key="6">
    <source>
        <dbReference type="ARBA" id="ARBA00022723"/>
    </source>
</evidence>
<evidence type="ECO:0000256" key="3">
    <source>
        <dbReference type="ARBA" id="ARBA00022490"/>
    </source>
</evidence>
<dbReference type="PROSITE" id="PS00518">
    <property type="entry name" value="ZF_RING_1"/>
    <property type="match status" value="1"/>
</dbReference>
<dbReference type="CDD" id="cd19836">
    <property type="entry name" value="Bbox1_MID1_C-I"/>
    <property type="match status" value="1"/>
</dbReference>
<proteinExistence type="inferred from homology"/>
<dbReference type="KEGG" id="pmrn:116943675"/>
<dbReference type="InterPro" id="IPR027370">
    <property type="entry name" value="Znf-RING_euk"/>
</dbReference>
<evidence type="ECO:0000256" key="14">
    <source>
        <dbReference type="SAM" id="MobiDB-lite"/>
    </source>
</evidence>
<dbReference type="InterPro" id="IPR003879">
    <property type="entry name" value="Butyrophylin_SPRY"/>
</dbReference>
<evidence type="ECO:0000256" key="2">
    <source>
        <dbReference type="ARBA" id="ARBA00008518"/>
    </source>
</evidence>
<keyword evidence="11" id="KW-0175">Coiled coil</keyword>
<evidence type="ECO:0000259" key="18">
    <source>
        <dbReference type="PROSITE" id="PS50853"/>
    </source>
</evidence>
<dbReference type="PROSITE" id="PS51262">
    <property type="entry name" value="COS"/>
    <property type="match status" value="1"/>
</dbReference>
<dbReference type="SMART" id="SM00336">
    <property type="entry name" value="BBOX"/>
    <property type="match status" value="2"/>
</dbReference>
<organism evidence="20 21">
    <name type="scientific">Petromyzon marinus</name>
    <name type="common">Sea lamprey</name>
    <dbReference type="NCBI Taxonomy" id="7757"/>
    <lineage>
        <taxon>Eukaryota</taxon>
        <taxon>Metazoa</taxon>
        <taxon>Chordata</taxon>
        <taxon>Craniata</taxon>
        <taxon>Vertebrata</taxon>
        <taxon>Cyclostomata</taxon>
        <taxon>Hyperoartia</taxon>
        <taxon>Petromyzontiformes</taxon>
        <taxon>Petromyzontidae</taxon>
        <taxon>Petromyzon</taxon>
    </lineage>
</organism>
<dbReference type="InterPro" id="IPR001841">
    <property type="entry name" value="Znf_RING"/>
</dbReference>
<dbReference type="CDD" id="cd00063">
    <property type="entry name" value="FN3"/>
    <property type="match status" value="1"/>
</dbReference>
<comment type="similarity">
    <text evidence="2">Belongs to the TRIM/RBCC family.</text>
</comment>
<dbReference type="GO" id="GO:0008270">
    <property type="term" value="F:zinc ion binding"/>
    <property type="evidence" value="ECO:0007669"/>
    <property type="project" value="UniProtKB-KW"/>
</dbReference>
<dbReference type="CTD" id="4281"/>
<dbReference type="PANTHER" id="PTHR24099">
    <property type="entry name" value="E3 UBIQUITIN-PROTEIN LIGASE TRIM36-RELATED"/>
    <property type="match status" value="1"/>
</dbReference>
<dbReference type="InterPro" id="IPR003649">
    <property type="entry name" value="Bbox_C"/>
</dbReference>
<evidence type="ECO:0000259" key="17">
    <source>
        <dbReference type="PROSITE" id="PS50188"/>
    </source>
</evidence>
<feature type="domain" description="B box-type" evidence="16">
    <location>
        <begin position="212"/>
        <end position="254"/>
    </location>
</feature>
<dbReference type="InterPro" id="IPR013783">
    <property type="entry name" value="Ig-like_fold"/>
</dbReference>
<dbReference type="InterPro" id="IPR040859">
    <property type="entry name" value="Midline-1_COS"/>
</dbReference>
<evidence type="ECO:0000256" key="11">
    <source>
        <dbReference type="ARBA" id="ARBA00023054"/>
    </source>
</evidence>
<dbReference type="SUPFAM" id="SSF57845">
    <property type="entry name" value="B-box zinc-binding domain"/>
    <property type="match status" value="1"/>
</dbReference>
<name>A0AAJ7T915_PETMA</name>
<feature type="compositionally biased region" description="Gly residues" evidence="14">
    <location>
        <begin position="134"/>
        <end position="148"/>
    </location>
</feature>
<dbReference type="Gene3D" id="2.60.40.10">
    <property type="entry name" value="Immunoglobulins"/>
    <property type="match status" value="1"/>
</dbReference>
<feature type="domain" description="RING-type" evidence="15">
    <location>
        <begin position="10"/>
        <end position="69"/>
    </location>
</feature>
<dbReference type="InterPro" id="IPR017907">
    <property type="entry name" value="Znf_RING_CS"/>
</dbReference>
<feature type="domain" description="COS" evidence="19">
    <location>
        <begin position="362"/>
        <end position="421"/>
    </location>
</feature>
<dbReference type="Pfam" id="PF00041">
    <property type="entry name" value="fn3"/>
    <property type="match status" value="1"/>
</dbReference>
<sequence length="709" mass="77709">METLESELTCPICLELFEDPLLLPCAHSLCFACARRIFVSHCTFGGGGGNGSGDTPDSVSSAFQCPTCRYVITLGQRGLQGLKRNVTLQNIIARFQKASMSSSGLGSPGGSREEISPGGSFLPDANSGSTGSAGSTGSGSNGSTSGGSCCGGRGGVEVLCQFCESEPPRPAAKTCTTCEVSYCEECLRATHPNKRPFTDHRLTEPTAAGGPARGPMCAEHEAEKVNMYCVTDEQLICALCKLVGRHREHKVASLADLYAKHKQALEATLGLLVTSSNELELLLARLLQLHQQVEENSSIQENKLEGECENLMQIIRQRKQAISTRIHEGKFARLRKLEQQMSDCRQCLEHSTLLMGQAEYGLKEADHARFLQTAKDITERLTMATATSQMLLPEVTLGDSFDHLTLDFTKEKKLLEALDCLTSPNTPVIKKDLSMASHDSVTVQWVSDDEFNVESYELQYTIFTGQTNLHSLCSSVDSWLIVPNIRHNHYTVHGLQSGTRYIFLVKAINQAGSRSSSCVTLKTNSQPFKLDPSSAHKKLKIGNNNLTVEREEPSKKNHTAERFGGHSCYGVAGNVLIDSGRHYWEVLTNGSTWFAVGITYHSTPKHEWMGKNPSSWVLGRCNNSWAVRGNGKEAALEPRAHLRRLGVLLDYDGCLLSFYDAATAQHLHSLSISFVEPVLPTFAVWNRSMSVLTGLPVPDYIDQDDQMPE</sequence>
<dbReference type="InterPro" id="IPR003877">
    <property type="entry name" value="SPRY_dom"/>
</dbReference>
<evidence type="ECO:0000256" key="5">
    <source>
        <dbReference type="ARBA" id="ARBA00022701"/>
    </source>
</evidence>
<dbReference type="Gene3D" id="4.10.830.40">
    <property type="match status" value="1"/>
</dbReference>
<keyword evidence="10" id="KW-0862">Zinc</keyword>
<evidence type="ECO:0000313" key="21">
    <source>
        <dbReference type="RefSeq" id="XP_032812625.1"/>
    </source>
</evidence>
<comment type="subcellular location">
    <subcellularLocation>
        <location evidence="1">Cytoplasm</location>
        <location evidence="1">Cytoskeleton</location>
    </subcellularLocation>
</comment>
<feature type="domain" description="Fibronectin type-III" evidence="18">
    <location>
        <begin position="424"/>
        <end position="526"/>
    </location>
</feature>
<dbReference type="PROSITE" id="PS50089">
    <property type="entry name" value="ZF_RING_2"/>
    <property type="match status" value="1"/>
</dbReference>
<dbReference type="PANTHER" id="PTHR24099:SF16">
    <property type="entry name" value="E3 UBIQUITIN-PROTEIN LIGASE MIDLINE-1-LIKE ISOFORM X1"/>
    <property type="match status" value="1"/>
</dbReference>
<gene>
    <name evidence="21" type="primary">MID1</name>
</gene>
<dbReference type="GO" id="GO:0016740">
    <property type="term" value="F:transferase activity"/>
    <property type="evidence" value="ECO:0007669"/>
    <property type="project" value="UniProtKB-KW"/>
</dbReference>
<evidence type="ECO:0000259" key="16">
    <source>
        <dbReference type="PROSITE" id="PS50119"/>
    </source>
</evidence>
<dbReference type="Pfam" id="PF00643">
    <property type="entry name" value="zf-B_box"/>
    <property type="match status" value="1"/>
</dbReference>
<dbReference type="Proteomes" id="UP001318040">
    <property type="component" value="Chromosome 18"/>
</dbReference>
<evidence type="ECO:0000256" key="8">
    <source>
        <dbReference type="ARBA" id="ARBA00022771"/>
    </source>
</evidence>
<keyword evidence="7" id="KW-0677">Repeat</keyword>
<dbReference type="SMART" id="SM00449">
    <property type="entry name" value="SPRY"/>
    <property type="match status" value="1"/>
</dbReference>
<dbReference type="PRINTS" id="PR01407">
    <property type="entry name" value="BUTYPHLNCDUF"/>
</dbReference>
<dbReference type="AlphaFoldDB" id="A0AAJ7T915"/>
<dbReference type="InterPro" id="IPR001870">
    <property type="entry name" value="B30.2/SPRY"/>
</dbReference>
<evidence type="ECO:0000256" key="12">
    <source>
        <dbReference type="ARBA" id="ARBA00023212"/>
    </source>
</evidence>
<dbReference type="SUPFAM" id="SSF57850">
    <property type="entry name" value="RING/U-box"/>
    <property type="match status" value="1"/>
</dbReference>
<keyword evidence="5" id="KW-0493">Microtubule</keyword>
<dbReference type="InterPro" id="IPR013320">
    <property type="entry name" value="ConA-like_dom_sf"/>
</dbReference>
<evidence type="ECO:0000256" key="7">
    <source>
        <dbReference type="ARBA" id="ARBA00022737"/>
    </source>
</evidence>
<dbReference type="Gene3D" id="3.30.40.10">
    <property type="entry name" value="Zinc/RING finger domain, C3HC4 (zinc finger)"/>
    <property type="match status" value="1"/>
</dbReference>
<dbReference type="RefSeq" id="XP_032812625.1">
    <property type="nucleotide sequence ID" value="XM_032956734.1"/>
</dbReference>
<keyword evidence="9" id="KW-0833">Ubl conjugation pathway</keyword>
<dbReference type="GO" id="GO:0005874">
    <property type="term" value="C:microtubule"/>
    <property type="evidence" value="ECO:0007669"/>
    <property type="project" value="UniProtKB-KW"/>
</dbReference>
<dbReference type="InterPro" id="IPR050617">
    <property type="entry name" value="E3_ligase_FN3/SPRY"/>
</dbReference>
<keyword evidence="3" id="KW-0963">Cytoplasm</keyword>
<dbReference type="InterPro" id="IPR043136">
    <property type="entry name" value="B30.2/SPRY_sf"/>
</dbReference>
<dbReference type="SMART" id="SM00184">
    <property type="entry name" value="RING"/>
    <property type="match status" value="1"/>
</dbReference>
<evidence type="ECO:0000259" key="15">
    <source>
        <dbReference type="PROSITE" id="PS50089"/>
    </source>
</evidence>
<evidence type="ECO:0000256" key="9">
    <source>
        <dbReference type="ARBA" id="ARBA00022786"/>
    </source>
</evidence>
<keyword evidence="12" id="KW-0206">Cytoskeleton</keyword>
<dbReference type="SUPFAM" id="SSF49265">
    <property type="entry name" value="Fibronectin type III"/>
    <property type="match status" value="1"/>
</dbReference>
<dbReference type="InterPro" id="IPR047095">
    <property type="entry name" value="MID1_Bbox1_Zfn"/>
</dbReference>
<dbReference type="Gene3D" id="3.30.160.60">
    <property type="entry name" value="Classic Zinc Finger"/>
    <property type="match status" value="1"/>
</dbReference>
<dbReference type="InterPro" id="IPR003961">
    <property type="entry name" value="FN3_dom"/>
</dbReference>
<dbReference type="SMART" id="SM00502">
    <property type="entry name" value="BBC"/>
    <property type="match status" value="1"/>
</dbReference>
<dbReference type="InterPro" id="IPR017903">
    <property type="entry name" value="COS_domain"/>
</dbReference>
<evidence type="ECO:0000256" key="1">
    <source>
        <dbReference type="ARBA" id="ARBA00004245"/>
    </source>
</evidence>
<accession>A0AAJ7T915</accession>
<dbReference type="Pfam" id="PF00622">
    <property type="entry name" value="SPRY"/>
    <property type="match status" value="1"/>
</dbReference>
<dbReference type="Pfam" id="PF22586">
    <property type="entry name" value="ANCHR-like_BBOX"/>
    <property type="match status" value="1"/>
</dbReference>
<feature type="region of interest" description="Disordered" evidence="14">
    <location>
        <begin position="100"/>
        <end position="148"/>
    </location>
</feature>
<dbReference type="InterPro" id="IPR013083">
    <property type="entry name" value="Znf_RING/FYVE/PHD"/>
</dbReference>
<dbReference type="InterPro" id="IPR036116">
    <property type="entry name" value="FN3_sf"/>
</dbReference>
<dbReference type="InterPro" id="IPR000315">
    <property type="entry name" value="Znf_B-box"/>
</dbReference>
<reference evidence="21" key="1">
    <citation type="submission" date="2025-08" db="UniProtKB">
        <authorList>
            <consortium name="RefSeq"/>
        </authorList>
    </citation>
    <scope>IDENTIFICATION</scope>
    <source>
        <tissue evidence="21">Sperm</tissue>
    </source>
</reference>
<dbReference type="Pfam" id="PF13445">
    <property type="entry name" value="zf-RING_UBOX"/>
    <property type="match status" value="1"/>
</dbReference>
<protein>
    <submittedName>
        <fullName evidence="21">E3 ubiquitin-protein ligase Midline-1</fullName>
    </submittedName>
</protein>